<dbReference type="InterPro" id="IPR023410">
    <property type="entry name" value="14-3-3_domain"/>
</dbReference>
<dbReference type="GO" id="GO:0007165">
    <property type="term" value="P:signal transduction"/>
    <property type="evidence" value="ECO:0000318"/>
    <property type="project" value="GO_Central"/>
</dbReference>
<evidence type="ECO:0000256" key="1">
    <source>
        <dbReference type="ARBA" id="ARBA00006141"/>
    </source>
</evidence>
<dbReference type="PANTHER" id="PTHR18860">
    <property type="entry name" value="14-3-3 PROTEIN"/>
    <property type="match status" value="1"/>
</dbReference>
<keyword evidence="6" id="KW-1185">Reference proteome</keyword>
<evidence type="ECO:0000259" key="4">
    <source>
        <dbReference type="SMART" id="SM00101"/>
    </source>
</evidence>
<dbReference type="STRING" id="7719.ENSCINP00000028764"/>
<reference evidence="5" key="4">
    <citation type="submission" date="2025-09" db="UniProtKB">
        <authorList>
            <consortium name="Ensembl"/>
        </authorList>
    </citation>
    <scope>IDENTIFICATION</scope>
</reference>
<dbReference type="AlphaFoldDB" id="F6RU13"/>
<feature type="region of interest" description="Disordered" evidence="3">
    <location>
        <begin position="233"/>
        <end position="253"/>
    </location>
</feature>
<dbReference type="InterPro" id="IPR036815">
    <property type="entry name" value="14-3-3_dom_sf"/>
</dbReference>
<dbReference type="PRINTS" id="PR00305">
    <property type="entry name" value="1433ZETA"/>
</dbReference>
<gene>
    <name evidence="5" type="primary">LOC104265377</name>
</gene>
<accession>F6RU13</accession>
<dbReference type="RefSeq" id="XP_009857555.1">
    <property type="nucleotide sequence ID" value="XM_009859253.3"/>
</dbReference>
<sequence length="253" mass="29097">MSEARENLYLQAKLAEATERYGDMAELMKEMVQLWGLPTEEERNLLLVSFKNLVAKKRFAWRVLNTIGINCKHDKDNKIGHTYRETVALELKDICNEVTQMISNTLLDLCNSEENIENKVFYLKMKADHLRYITEVLVEEDEKKSVVEDADTAYKEALKSAEKLPNSHPNKLGLALNYSVFQYEILKNVKTACALAKQGLDDAVEELNNHNENVFNDSELIMQLLQDNLSLWTQEQDSKSESNDDNKSENSDQ</sequence>
<dbReference type="InterPro" id="IPR000308">
    <property type="entry name" value="14-3-3"/>
</dbReference>
<dbReference type="PIRSF" id="PIRSF000868">
    <property type="entry name" value="14-3-3"/>
    <property type="match status" value="1"/>
</dbReference>
<organism evidence="5 6">
    <name type="scientific">Ciona intestinalis</name>
    <name type="common">Transparent sea squirt</name>
    <name type="synonym">Ascidia intestinalis</name>
    <dbReference type="NCBI Taxonomy" id="7719"/>
    <lineage>
        <taxon>Eukaryota</taxon>
        <taxon>Metazoa</taxon>
        <taxon>Chordata</taxon>
        <taxon>Tunicata</taxon>
        <taxon>Ascidiacea</taxon>
        <taxon>Phlebobranchia</taxon>
        <taxon>Cionidae</taxon>
        <taxon>Ciona</taxon>
    </lineage>
</organism>
<feature type="compositionally biased region" description="Basic and acidic residues" evidence="3">
    <location>
        <begin position="236"/>
        <end position="253"/>
    </location>
</feature>
<dbReference type="GO" id="GO:0008104">
    <property type="term" value="P:intracellular protein localization"/>
    <property type="evidence" value="ECO:0000318"/>
    <property type="project" value="GO_Central"/>
</dbReference>
<dbReference type="InParanoid" id="F6RU13"/>
<dbReference type="CDD" id="cd08774">
    <property type="entry name" value="14-3-3"/>
    <property type="match status" value="1"/>
</dbReference>
<dbReference type="Ensembl" id="ENSCINT00000029010.2">
    <property type="protein sequence ID" value="ENSCINP00000028764.2"/>
    <property type="gene ID" value="ENSCING00000016695.2"/>
</dbReference>
<proteinExistence type="inferred from homology"/>
<name>F6RU13_CIOIN</name>
<dbReference type="GeneTree" id="ENSGT01140000282547"/>
<feature type="domain" description="14-3-3" evidence="4">
    <location>
        <begin position="5"/>
        <end position="248"/>
    </location>
</feature>
<reference evidence="6" key="1">
    <citation type="journal article" date="2002" name="Science">
        <title>The draft genome of Ciona intestinalis: insights into chordate and vertebrate origins.</title>
        <authorList>
            <person name="Dehal P."/>
            <person name="Satou Y."/>
            <person name="Campbell R.K."/>
            <person name="Chapman J."/>
            <person name="Degnan B."/>
            <person name="De Tomaso A."/>
            <person name="Davidson B."/>
            <person name="Di Gregorio A."/>
            <person name="Gelpke M."/>
            <person name="Goodstein D.M."/>
            <person name="Harafuji N."/>
            <person name="Hastings K.E."/>
            <person name="Ho I."/>
            <person name="Hotta K."/>
            <person name="Huang W."/>
            <person name="Kawashima T."/>
            <person name="Lemaire P."/>
            <person name="Martinez D."/>
            <person name="Meinertzhagen I.A."/>
            <person name="Necula S."/>
            <person name="Nonaka M."/>
            <person name="Putnam N."/>
            <person name="Rash S."/>
            <person name="Saiga H."/>
            <person name="Satake M."/>
            <person name="Terry A."/>
            <person name="Yamada L."/>
            <person name="Wang H.G."/>
            <person name="Awazu S."/>
            <person name="Azumi K."/>
            <person name="Boore J."/>
            <person name="Branno M."/>
            <person name="Chin-Bow S."/>
            <person name="DeSantis R."/>
            <person name="Doyle S."/>
            <person name="Francino P."/>
            <person name="Keys D.N."/>
            <person name="Haga S."/>
            <person name="Hayashi H."/>
            <person name="Hino K."/>
            <person name="Imai K.S."/>
            <person name="Inaba K."/>
            <person name="Kano S."/>
            <person name="Kobayashi K."/>
            <person name="Kobayashi M."/>
            <person name="Lee B.I."/>
            <person name="Makabe K.W."/>
            <person name="Manohar C."/>
            <person name="Matassi G."/>
            <person name="Medina M."/>
            <person name="Mochizuki Y."/>
            <person name="Mount S."/>
            <person name="Morishita T."/>
            <person name="Miura S."/>
            <person name="Nakayama A."/>
            <person name="Nishizaka S."/>
            <person name="Nomoto H."/>
            <person name="Ohta F."/>
            <person name="Oishi K."/>
            <person name="Rigoutsos I."/>
            <person name="Sano M."/>
            <person name="Sasaki A."/>
            <person name="Sasakura Y."/>
            <person name="Shoguchi E."/>
            <person name="Shin-i T."/>
            <person name="Spagnuolo A."/>
            <person name="Stainier D."/>
            <person name="Suzuki M.M."/>
            <person name="Tassy O."/>
            <person name="Takatori N."/>
            <person name="Tokuoka M."/>
            <person name="Yagi K."/>
            <person name="Yoshizaki F."/>
            <person name="Wada S."/>
            <person name="Zhang C."/>
            <person name="Hyatt P.D."/>
            <person name="Larimer F."/>
            <person name="Detter C."/>
            <person name="Doggett N."/>
            <person name="Glavina T."/>
            <person name="Hawkins T."/>
            <person name="Richardson P."/>
            <person name="Lucas S."/>
            <person name="Kohara Y."/>
            <person name="Levine M."/>
            <person name="Satoh N."/>
            <person name="Rokhsar D.S."/>
        </authorList>
    </citation>
    <scope>NUCLEOTIDE SEQUENCE [LARGE SCALE GENOMIC DNA]</scope>
</reference>
<evidence type="ECO:0000256" key="3">
    <source>
        <dbReference type="SAM" id="MobiDB-lite"/>
    </source>
</evidence>
<dbReference type="OrthoDB" id="10260625at2759"/>
<protein>
    <submittedName>
        <fullName evidence="5">14-3-3-like protein 2</fullName>
    </submittedName>
</protein>
<dbReference type="SUPFAM" id="SSF48445">
    <property type="entry name" value="14-3-3 protein"/>
    <property type="match status" value="1"/>
</dbReference>
<reference evidence="5" key="2">
    <citation type="journal article" date="2008" name="Genome Biol.">
        <title>Improved genome assembly and evidence-based global gene model set for the chordate Ciona intestinalis: new insight into intron and operon populations.</title>
        <authorList>
            <person name="Satou Y."/>
            <person name="Mineta K."/>
            <person name="Ogasawara M."/>
            <person name="Sasakura Y."/>
            <person name="Shoguchi E."/>
            <person name="Ueno K."/>
            <person name="Yamada L."/>
            <person name="Matsumoto J."/>
            <person name="Wasserscheid J."/>
            <person name="Dewar K."/>
            <person name="Wiley G.B."/>
            <person name="Macmil S.L."/>
            <person name="Roe B.A."/>
            <person name="Zeller R.W."/>
            <person name="Hastings K.E."/>
            <person name="Lemaire P."/>
            <person name="Lindquist E."/>
            <person name="Endo T."/>
            <person name="Hotta K."/>
            <person name="Inaba K."/>
        </authorList>
    </citation>
    <scope>NUCLEOTIDE SEQUENCE [LARGE SCALE GENOMIC DNA]</scope>
    <source>
        <strain evidence="5">wild type</strain>
    </source>
</reference>
<dbReference type="GeneID" id="104265377"/>
<dbReference type="Proteomes" id="UP000008144">
    <property type="component" value="Chromosome 2"/>
</dbReference>
<dbReference type="EMBL" id="EAAA01001380">
    <property type="status" value="NOT_ANNOTATED_CDS"/>
    <property type="molecule type" value="Genomic_DNA"/>
</dbReference>
<dbReference type="Pfam" id="PF00244">
    <property type="entry name" value="14-3-3"/>
    <property type="match status" value="1"/>
</dbReference>
<evidence type="ECO:0000313" key="6">
    <source>
        <dbReference type="Proteomes" id="UP000008144"/>
    </source>
</evidence>
<dbReference type="Gene3D" id="1.20.190.20">
    <property type="entry name" value="14-3-3 domain"/>
    <property type="match status" value="1"/>
</dbReference>
<comment type="similarity">
    <text evidence="1">Belongs to the 14-3-3 family.</text>
</comment>
<evidence type="ECO:0000256" key="2">
    <source>
        <dbReference type="PIRSR" id="PIRSR000868-1"/>
    </source>
</evidence>
<feature type="site" description="Interaction with phosphoserine on interacting protein" evidence="2">
    <location>
        <position position="58"/>
    </location>
</feature>
<dbReference type="HOGENOM" id="CLU_058290_0_0_1"/>
<dbReference type="SMART" id="SM00101">
    <property type="entry name" value="14_3_3"/>
    <property type="match status" value="1"/>
</dbReference>
<accession>A0A1W3JLK9</accession>
<reference evidence="5" key="3">
    <citation type="submission" date="2025-08" db="UniProtKB">
        <authorList>
            <consortium name="Ensembl"/>
        </authorList>
    </citation>
    <scope>IDENTIFICATION</scope>
</reference>
<feature type="site" description="Interaction with phosphoserine on interacting protein" evidence="2">
    <location>
        <position position="131"/>
    </location>
</feature>
<dbReference type="GO" id="GO:0005737">
    <property type="term" value="C:cytoplasm"/>
    <property type="evidence" value="ECO:0000318"/>
    <property type="project" value="GO_Central"/>
</dbReference>
<evidence type="ECO:0000313" key="5">
    <source>
        <dbReference type="Ensembl" id="ENSCINP00000028764.2"/>
    </source>
</evidence>
<dbReference type="KEGG" id="cin:104265377"/>